<dbReference type="PANTHER" id="PTHR21716">
    <property type="entry name" value="TRANSMEMBRANE PROTEIN"/>
    <property type="match status" value="1"/>
</dbReference>
<feature type="transmembrane region" description="Helical" evidence="8">
    <location>
        <begin position="210"/>
        <end position="229"/>
    </location>
</feature>
<gene>
    <name evidence="9" type="ORF">A2438_02960</name>
</gene>
<dbReference type="Pfam" id="PF01594">
    <property type="entry name" value="AI-2E_transport"/>
    <property type="match status" value="1"/>
</dbReference>
<name>A0A1F4U5S0_UNCSA</name>
<evidence type="ECO:0000256" key="4">
    <source>
        <dbReference type="ARBA" id="ARBA00022475"/>
    </source>
</evidence>
<reference evidence="9 10" key="1">
    <citation type="journal article" date="2016" name="Nat. Commun.">
        <title>Thousands of microbial genomes shed light on interconnected biogeochemical processes in an aquifer system.</title>
        <authorList>
            <person name="Anantharaman K."/>
            <person name="Brown C.T."/>
            <person name="Hug L.A."/>
            <person name="Sharon I."/>
            <person name="Castelle C.J."/>
            <person name="Probst A.J."/>
            <person name="Thomas B.C."/>
            <person name="Singh A."/>
            <person name="Wilkins M.J."/>
            <person name="Karaoz U."/>
            <person name="Brodie E.L."/>
            <person name="Williams K.H."/>
            <person name="Hubbard S.S."/>
            <person name="Banfield J.F."/>
        </authorList>
    </citation>
    <scope>NUCLEOTIDE SEQUENCE [LARGE SCALE GENOMIC DNA]</scope>
</reference>
<comment type="caution">
    <text evidence="9">The sequence shown here is derived from an EMBL/GenBank/DDBJ whole genome shotgun (WGS) entry which is preliminary data.</text>
</comment>
<dbReference type="GO" id="GO:0005886">
    <property type="term" value="C:plasma membrane"/>
    <property type="evidence" value="ECO:0007669"/>
    <property type="project" value="UniProtKB-SubCell"/>
</dbReference>
<evidence type="ECO:0000256" key="2">
    <source>
        <dbReference type="ARBA" id="ARBA00009773"/>
    </source>
</evidence>
<evidence type="ECO:0000256" key="7">
    <source>
        <dbReference type="ARBA" id="ARBA00023136"/>
    </source>
</evidence>
<evidence type="ECO:0000256" key="1">
    <source>
        <dbReference type="ARBA" id="ARBA00004651"/>
    </source>
</evidence>
<keyword evidence="3" id="KW-0813">Transport</keyword>
<feature type="transmembrane region" description="Helical" evidence="8">
    <location>
        <begin position="6"/>
        <end position="23"/>
    </location>
</feature>
<evidence type="ECO:0008006" key="11">
    <source>
        <dbReference type="Google" id="ProtNLM"/>
    </source>
</evidence>
<sequence>MINNKILIRVMICLLLAAFLYYIRDTLFPVIASFILFYILNPLATLLSKKKKNWPGVNIHIAILFSFTVTAGIVYLFFRFLIPPLANEFKVFVRNLPVYLATTQKILNNFQGWYTGYDLPNTVNGMIGSGIKNLINTIVSLGNSFIKSILSMAGQLLKIIIIPIFTYYLLKDKEKLKAGLLELLPKNHGQEKFRKIIGKINESLNNYVKAMFLLCVIVGSCAGLGLHFLGVKYAGILGLIAGITEAIPIIGPWVGAVPAVMVALIYDPVLALKVALLFFVIQLLENSLLVPKVLGGYLNIHPIAIIIGILVLGKILGPWGLFFASPLLAIINIVYHELRS</sequence>
<feature type="transmembrane region" description="Helical" evidence="8">
    <location>
        <begin position="59"/>
        <end position="82"/>
    </location>
</feature>
<feature type="transmembrane region" description="Helical" evidence="8">
    <location>
        <begin position="236"/>
        <end position="254"/>
    </location>
</feature>
<feature type="transmembrane region" description="Helical" evidence="8">
    <location>
        <begin position="149"/>
        <end position="170"/>
    </location>
</feature>
<evidence type="ECO:0000256" key="6">
    <source>
        <dbReference type="ARBA" id="ARBA00022989"/>
    </source>
</evidence>
<evidence type="ECO:0000256" key="8">
    <source>
        <dbReference type="SAM" id="Phobius"/>
    </source>
</evidence>
<keyword evidence="4" id="KW-1003">Cell membrane</keyword>
<evidence type="ECO:0000313" key="10">
    <source>
        <dbReference type="Proteomes" id="UP000179242"/>
    </source>
</evidence>
<dbReference type="EMBL" id="MEUJ01000004">
    <property type="protein sequence ID" value="OGC40227.1"/>
    <property type="molecule type" value="Genomic_DNA"/>
</dbReference>
<keyword evidence="7 8" id="KW-0472">Membrane</keyword>
<accession>A0A1F4U5S0</accession>
<keyword evidence="5 8" id="KW-0812">Transmembrane</keyword>
<comment type="similarity">
    <text evidence="2">Belongs to the autoinducer-2 exporter (AI-2E) (TC 2.A.86) family.</text>
</comment>
<feature type="transmembrane region" description="Helical" evidence="8">
    <location>
        <begin position="260"/>
        <end position="281"/>
    </location>
</feature>
<dbReference type="Proteomes" id="UP000179242">
    <property type="component" value="Unassembled WGS sequence"/>
</dbReference>
<dbReference type="PANTHER" id="PTHR21716:SF53">
    <property type="entry name" value="PERMEASE PERM-RELATED"/>
    <property type="match status" value="1"/>
</dbReference>
<dbReference type="GO" id="GO:0055085">
    <property type="term" value="P:transmembrane transport"/>
    <property type="evidence" value="ECO:0007669"/>
    <property type="project" value="TreeGrafter"/>
</dbReference>
<feature type="transmembrane region" description="Helical" evidence="8">
    <location>
        <begin position="319"/>
        <end position="338"/>
    </location>
</feature>
<proteinExistence type="inferred from homology"/>
<comment type="subcellular location">
    <subcellularLocation>
        <location evidence="1">Cell membrane</location>
        <topology evidence="1">Multi-pass membrane protein</topology>
    </subcellularLocation>
</comment>
<feature type="transmembrane region" description="Helical" evidence="8">
    <location>
        <begin position="30"/>
        <end position="47"/>
    </location>
</feature>
<dbReference type="AlphaFoldDB" id="A0A1F4U5S0"/>
<organism evidence="9 10">
    <name type="scientific">candidate division WOR-1 bacterium RIFOXYC2_FULL_46_14</name>
    <dbReference type="NCBI Taxonomy" id="1802587"/>
    <lineage>
        <taxon>Bacteria</taxon>
        <taxon>Bacillati</taxon>
        <taxon>Saganbacteria</taxon>
    </lineage>
</organism>
<dbReference type="InterPro" id="IPR002549">
    <property type="entry name" value="AI-2E-like"/>
</dbReference>
<evidence type="ECO:0000256" key="5">
    <source>
        <dbReference type="ARBA" id="ARBA00022692"/>
    </source>
</evidence>
<evidence type="ECO:0000313" key="9">
    <source>
        <dbReference type="EMBL" id="OGC40227.1"/>
    </source>
</evidence>
<keyword evidence="6 8" id="KW-1133">Transmembrane helix</keyword>
<protein>
    <recommendedName>
        <fullName evidence="11">AI-2E family transporter</fullName>
    </recommendedName>
</protein>
<evidence type="ECO:0000256" key="3">
    <source>
        <dbReference type="ARBA" id="ARBA00022448"/>
    </source>
</evidence>